<evidence type="ECO:0000313" key="8">
    <source>
        <dbReference type="Proteomes" id="UP001174909"/>
    </source>
</evidence>
<evidence type="ECO:0000256" key="1">
    <source>
        <dbReference type="ARBA" id="ARBA00004236"/>
    </source>
</evidence>
<organism evidence="7 8">
    <name type="scientific">Geodia barretti</name>
    <name type="common">Barrett's horny sponge</name>
    <dbReference type="NCBI Taxonomy" id="519541"/>
    <lineage>
        <taxon>Eukaryota</taxon>
        <taxon>Metazoa</taxon>
        <taxon>Porifera</taxon>
        <taxon>Demospongiae</taxon>
        <taxon>Heteroscleromorpha</taxon>
        <taxon>Tetractinellida</taxon>
        <taxon>Astrophorina</taxon>
        <taxon>Geodiidae</taxon>
        <taxon>Geodia</taxon>
    </lineage>
</organism>
<evidence type="ECO:0000256" key="5">
    <source>
        <dbReference type="SAM" id="MobiDB-lite"/>
    </source>
</evidence>
<feature type="region of interest" description="Disordered" evidence="5">
    <location>
        <begin position="254"/>
        <end position="279"/>
    </location>
</feature>
<keyword evidence="4" id="KW-0472">Membrane</keyword>
<gene>
    <name evidence="7" type="ORF">GBAR_LOCUS16799</name>
</gene>
<feature type="region of interest" description="Disordered" evidence="5">
    <location>
        <begin position="498"/>
        <end position="537"/>
    </location>
</feature>
<dbReference type="InterPro" id="IPR021832">
    <property type="entry name" value="ANKRD13"/>
</dbReference>
<keyword evidence="8" id="KW-1185">Reference proteome</keyword>
<feature type="compositionally biased region" description="Basic and acidic residues" evidence="5">
    <location>
        <begin position="504"/>
        <end position="515"/>
    </location>
</feature>
<feature type="compositionally biased region" description="Pro residues" evidence="5">
    <location>
        <begin position="260"/>
        <end position="271"/>
    </location>
</feature>
<reference evidence="7" key="1">
    <citation type="submission" date="2023-03" db="EMBL/GenBank/DDBJ databases">
        <authorList>
            <person name="Steffen K."/>
            <person name="Cardenas P."/>
        </authorList>
    </citation>
    <scope>NUCLEOTIDE SEQUENCE</scope>
</reference>
<keyword evidence="3" id="KW-0677">Repeat</keyword>
<evidence type="ECO:0000256" key="4">
    <source>
        <dbReference type="ARBA" id="ARBA00023136"/>
    </source>
</evidence>
<feature type="compositionally biased region" description="Basic and acidic residues" evidence="5">
    <location>
        <begin position="427"/>
        <end position="438"/>
    </location>
</feature>
<evidence type="ECO:0000256" key="3">
    <source>
        <dbReference type="ARBA" id="ARBA00022737"/>
    </source>
</evidence>
<dbReference type="Pfam" id="PF11904">
    <property type="entry name" value="ANKRD13_C"/>
    <property type="match status" value="1"/>
</dbReference>
<dbReference type="GO" id="GO:0005737">
    <property type="term" value="C:cytoplasm"/>
    <property type="evidence" value="ECO:0007669"/>
    <property type="project" value="TreeGrafter"/>
</dbReference>
<keyword evidence="2" id="KW-1003">Cell membrane</keyword>
<evidence type="ECO:0000313" key="7">
    <source>
        <dbReference type="EMBL" id="CAI8029590.1"/>
    </source>
</evidence>
<feature type="compositionally biased region" description="Polar residues" evidence="5">
    <location>
        <begin position="525"/>
        <end position="537"/>
    </location>
</feature>
<name>A0AA35WWV9_GEOBA</name>
<dbReference type="PANTHER" id="PTHR12447:SF31">
    <property type="entry name" value="LD31969P"/>
    <property type="match status" value="1"/>
</dbReference>
<sequence length="537" mass="60070">MSSSETEPTPLAFNRHNWTVLQECVAQASPELIGMVLRYRDQQQSKLRSQEIPLMLDRLQTTPDYYIEMRWEVSSWVPFLSRMCPSDTYKIWKKGTTVRVDTTLVGFQQLTWQRGNLSFIFRATANGTVISEVNHDTHTVVEQELKIVERDPVETMMSQEVGVVQRLSSPIVSTSVDTSSVSFQRQKSGFWGFRSDKVETIHGYESKVFSATGLDIVSRTRVEHLPETEKSKHKAVNPLQDFLGAAQDHINTSAQAAVAQPPPSNQTPPPSNQATPSLSMEEYFQSPRNPKDYDPIGRPAEVASRVQRLKATVWLAEDFPLSLQEQIMPIIDLMALNNSHFAQLKDFISLQMPSGFPVKFEIPLFHVMTASVTFGNVNGHTNPAPHISLHMEQGRVEPVAVTTPTRDCQWREYGVTRRGRSLSQDEEGGRGEEERGSGEDIPTATGLVPAATRSESREVCTISEECFAVPAGYRRLTRGRQAMADEEEELLQLAIQQSLLEGGAGREEREEESRESAGSSGQQEMTLTEALNDSSIL</sequence>
<dbReference type="EMBL" id="CASHTH010002416">
    <property type="protein sequence ID" value="CAI8029590.1"/>
    <property type="molecule type" value="Genomic_DNA"/>
</dbReference>
<protein>
    <submittedName>
        <fullName evidence="7">Ankyrin repeat domain-containing protein 13D</fullName>
    </submittedName>
</protein>
<dbReference type="InterPro" id="IPR003903">
    <property type="entry name" value="UIM_dom"/>
</dbReference>
<dbReference type="InterPro" id="IPR055285">
    <property type="entry name" value="ANKRD13_C"/>
</dbReference>
<evidence type="ECO:0000256" key="2">
    <source>
        <dbReference type="ARBA" id="ARBA00022475"/>
    </source>
</evidence>
<dbReference type="Proteomes" id="UP001174909">
    <property type="component" value="Unassembled WGS sequence"/>
</dbReference>
<comment type="caution">
    <text evidence="7">The sequence shown here is derived from an EMBL/GenBank/DDBJ whole genome shotgun (WGS) entry which is preliminary data.</text>
</comment>
<dbReference type="PROSITE" id="PS50330">
    <property type="entry name" value="UIM"/>
    <property type="match status" value="1"/>
</dbReference>
<feature type="non-terminal residue" evidence="7">
    <location>
        <position position="537"/>
    </location>
</feature>
<proteinExistence type="predicted"/>
<comment type="subcellular location">
    <subcellularLocation>
        <location evidence="1">Cell membrane</location>
    </subcellularLocation>
</comment>
<feature type="domain" description="Ankyrin repeat" evidence="6">
    <location>
        <begin position="99"/>
        <end position="474"/>
    </location>
</feature>
<dbReference type="GO" id="GO:0005886">
    <property type="term" value="C:plasma membrane"/>
    <property type="evidence" value="ECO:0007669"/>
    <property type="project" value="UniProtKB-SubCell"/>
</dbReference>
<dbReference type="AlphaFoldDB" id="A0AA35WWV9"/>
<evidence type="ECO:0000259" key="6">
    <source>
        <dbReference type="Pfam" id="PF11904"/>
    </source>
</evidence>
<accession>A0AA35WWV9</accession>
<feature type="region of interest" description="Disordered" evidence="5">
    <location>
        <begin position="416"/>
        <end position="445"/>
    </location>
</feature>
<dbReference type="PANTHER" id="PTHR12447">
    <property type="entry name" value="ANKYRIN REPEAT DOMAIN-CONTAINING PROTEIN 13"/>
    <property type="match status" value="1"/>
</dbReference>